<organism evidence="1 2">
    <name type="scientific">Nocardiopsis aegyptia</name>
    <dbReference type="NCBI Taxonomy" id="220378"/>
    <lineage>
        <taxon>Bacteria</taxon>
        <taxon>Bacillati</taxon>
        <taxon>Actinomycetota</taxon>
        <taxon>Actinomycetes</taxon>
        <taxon>Streptosporangiales</taxon>
        <taxon>Nocardiopsidaceae</taxon>
        <taxon>Nocardiopsis</taxon>
    </lineage>
</organism>
<dbReference type="RefSeq" id="WP_179827440.1">
    <property type="nucleotide sequence ID" value="NZ_JACCFS010000001.1"/>
</dbReference>
<name>A0A7Z0ESQ3_9ACTN</name>
<sequence>MRAELSRIDAEDVLELRLDSDHGDQGGGLALRRHGDGEAAIRVTDLEREGARVRAHLAGLPIADGVWDVLWIDGQGRPAPLSTRDTGLSLADRIAYLRGRRERELRALRDRDGRLRVRAATATPYAEVGWVDVDAGTGTVTVSGVLAYAPEHRGTTVTEVVARQRGLDGRLSAPAELDGARFHCAIPLAPIADAHVPERRHNEWDLWLRTPDGGQDLRLAMLADDIVGKKRKIVYPETVVDAGDAGERAGGAAVRIRPYYTVKDDLSLLAVEHAGGDR</sequence>
<evidence type="ECO:0000313" key="2">
    <source>
        <dbReference type="Proteomes" id="UP000572051"/>
    </source>
</evidence>
<keyword evidence="2" id="KW-1185">Reference proteome</keyword>
<dbReference type="AlphaFoldDB" id="A0A7Z0ESQ3"/>
<comment type="caution">
    <text evidence="1">The sequence shown here is derived from an EMBL/GenBank/DDBJ whole genome shotgun (WGS) entry which is preliminary data.</text>
</comment>
<evidence type="ECO:0000313" key="1">
    <source>
        <dbReference type="EMBL" id="NYJ37056.1"/>
    </source>
</evidence>
<dbReference type="Proteomes" id="UP000572051">
    <property type="component" value="Unassembled WGS sequence"/>
</dbReference>
<protein>
    <submittedName>
        <fullName evidence="1">Uncharacterized protein</fullName>
    </submittedName>
</protein>
<proteinExistence type="predicted"/>
<reference evidence="1 2" key="1">
    <citation type="submission" date="2020-07" db="EMBL/GenBank/DDBJ databases">
        <title>Sequencing the genomes of 1000 actinobacteria strains.</title>
        <authorList>
            <person name="Klenk H.-P."/>
        </authorList>
    </citation>
    <scope>NUCLEOTIDE SEQUENCE [LARGE SCALE GENOMIC DNA]</scope>
    <source>
        <strain evidence="1 2">DSM 44442</strain>
    </source>
</reference>
<dbReference type="EMBL" id="JACCFS010000001">
    <property type="protein sequence ID" value="NYJ37056.1"/>
    <property type="molecule type" value="Genomic_DNA"/>
</dbReference>
<accession>A0A7Z0ESQ3</accession>
<gene>
    <name evidence="1" type="ORF">HNR10_004937</name>
</gene>